<comment type="similarity">
    <text evidence="3">Belongs to the glycosyl hydrolase 130 family.</text>
</comment>
<dbReference type="GO" id="GO:0016757">
    <property type="term" value="F:glycosyltransferase activity"/>
    <property type="evidence" value="ECO:0007669"/>
    <property type="project" value="UniProtKB-KW"/>
</dbReference>
<sequence length="317" mass="35977">MDHLHHLHKYPQDIVKRYEGNPIIDRDDIPFACNTVFNAGAVKYKNQYILLLRVETPEGKSCFVLARSLNGYDFEIEKNPVMYPSKEEPFATYEKRGVEDPRITFFEEEGKYYILYTAYSKYGPRIAITETSDFKNFKRLALVSQPGNKDAVLFPEKINNLYVRFDRPSTGPTADMWISFSPDLIYWGRSKVVMEVRPGFWDSGKIGAGAPPIKTEKGWLEIYHGVKGTGAGKIYRLGCALFDLEDPSRLIGRSNIPIISPKEYYERTGDVPNVVFTCGLVVEDNGEVKIYYGAADTSICVATCRLQDLIDNCTPLT</sequence>
<dbReference type="Gene3D" id="2.115.10.20">
    <property type="entry name" value="Glycosyl hydrolase domain, family 43"/>
    <property type="match status" value="1"/>
</dbReference>
<dbReference type="InterPro" id="IPR023296">
    <property type="entry name" value="Glyco_hydro_beta-prop_sf"/>
</dbReference>
<evidence type="ECO:0000256" key="1">
    <source>
        <dbReference type="ARBA" id="ARBA00022676"/>
    </source>
</evidence>
<protein>
    <submittedName>
        <fullName evidence="4">Glycosidase</fullName>
    </submittedName>
</protein>
<dbReference type="PANTHER" id="PTHR34106">
    <property type="entry name" value="GLYCOSIDASE"/>
    <property type="match status" value="1"/>
</dbReference>
<evidence type="ECO:0000256" key="3">
    <source>
        <dbReference type="ARBA" id="ARBA00024356"/>
    </source>
</evidence>
<dbReference type="AlphaFoldDB" id="A0A7V5LYB4"/>
<dbReference type="InterPro" id="IPR007184">
    <property type="entry name" value="Mannoside_phosphorylase"/>
</dbReference>
<proteinExistence type="inferred from homology"/>
<dbReference type="GO" id="GO:0016798">
    <property type="term" value="F:hydrolase activity, acting on glycosyl bonds"/>
    <property type="evidence" value="ECO:0007669"/>
    <property type="project" value="UniProtKB-KW"/>
</dbReference>
<evidence type="ECO:0000313" key="4">
    <source>
        <dbReference type="EMBL" id="HHF97906.1"/>
    </source>
</evidence>
<organism evidence="4">
    <name type="scientific">Aerophobetes bacterium</name>
    <dbReference type="NCBI Taxonomy" id="2030807"/>
    <lineage>
        <taxon>Bacteria</taxon>
        <taxon>Candidatus Aerophobota</taxon>
    </lineage>
</organism>
<accession>A0A7V5LYB4</accession>
<dbReference type="PIRSF" id="PIRSF016202">
    <property type="entry name" value="PH1107"/>
    <property type="match status" value="1"/>
</dbReference>
<keyword evidence="4" id="KW-0378">Hydrolase</keyword>
<dbReference type="PANTHER" id="PTHR34106:SF5">
    <property type="entry name" value="GLYCOSIDASE"/>
    <property type="match status" value="1"/>
</dbReference>
<keyword evidence="4" id="KW-0326">Glycosidase</keyword>
<dbReference type="EMBL" id="DRTT01000007">
    <property type="protein sequence ID" value="HHF97906.1"/>
    <property type="molecule type" value="Genomic_DNA"/>
</dbReference>
<evidence type="ECO:0000256" key="2">
    <source>
        <dbReference type="ARBA" id="ARBA00022679"/>
    </source>
</evidence>
<dbReference type="Pfam" id="PF04041">
    <property type="entry name" value="Glyco_hydro_130"/>
    <property type="match status" value="1"/>
</dbReference>
<reference evidence="4" key="1">
    <citation type="journal article" date="2020" name="mSystems">
        <title>Genome- and Community-Level Interaction Insights into Carbon Utilization and Element Cycling Functions of Hydrothermarchaeota in Hydrothermal Sediment.</title>
        <authorList>
            <person name="Zhou Z."/>
            <person name="Liu Y."/>
            <person name="Xu W."/>
            <person name="Pan J."/>
            <person name="Luo Z.H."/>
            <person name="Li M."/>
        </authorList>
    </citation>
    <scope>NUCLEOTIDE SEQUENCE [LARGE SCALE GENOMIC DNA]</scope>
    <source>
        <strain evidence="4">HyVt-92</strain>
    </source>
</reference>
<gene>
    <name evidence="4" type="ORF">ENL39_00245</name>
</gene>
<dbReference type="CDD" id="cd08993">
    <property type="entry name" value="GH130"/>
    <property type="match status" value="1"/>
</dbReference>
<name>A0A7V5LYB4_UNCAE</name>
<dbReference type="SUPFAM" id="SSF75005">
    <property type="entry name" value="Arabinanase/levansucrase/invertase"/>
    <property type="match status" value="1"/>
</dbReference>
<dbReference type="Proteomes" id="UP000886070">
    <property type="component" value="Unassembled WGS sequence"/>
</dbReference>
<keyword evidence="2" id="KW-0808">Transferase</keyword>
<keyword evidence="1" id="KW-0328">Glycosyltransferase</keyword>
<comment type="caution">
    <text evidence="4">The sequence shown here is derived from an EMBL/GenBank/DDBJ whole genome shotgun (WGS) entry which is preliminary data.</text>
</comment>